<evidence type="ECO:0000259" key="4">
    <source>
        <dbReference type="PROSITE" id="PS50977"/>
    </source>
</evidence>
<dbReference type="PROSITE" id="PS01081">
    <property type="entry name" value="HTH_TETR_1"/>
    <property type="match status" value="1"/>
</dbReference>
<dbReference type="SUPFAM" id="SSF46689">
    <property type="entry name" value="Homeodomain-like"/>
    <property type="match status" value="1"/>
</dbReference>
<dbReference type="InterPro" id="IPR001647">
    <property type="entry name" value="HTH_TetR"/>
</dbReference>
<dbReference type="GO" id="GO:0003700">
    <property type="term" value="F:DNA-binding transcription factor activity"/>
    <property type="evidence" value="ECO:0007669"/>
    <property type="project" value="TreeGrafter"/>
</dbReference>
<gene>
    <name evidence="5" type="ORF">SAMN05421770_10163</name>
</gene>
<dbReference type="Pfam" id="PF00440">
    <property type="entry name" value="TetR_N"/>
    <property type="match status" value="1"/>
</dbReference>
<evidence type="ECO:0000256" key="1">
    <source>
        <dbReference type="ARBA" id="ARBA00023125"/>
    </source>
</evidence>
<dbReference type="EMBL" id="FZOU01000001">
    <property type="protein sequence ID" value="SNS22529.1"/>
    <property type="molecule type" value="Genomic_DNA"/>
</dbReference>
<dbReference type="PANTHER" id="PTHR30055:SF226">
    <property type="entry name" value="HTH-TYPE TRANSCRIPTIONAL REGULATOR PKSA"/>
    <property type="match status" value="1"/>
</dbReference>
<accession>A0A239CRG5</accession>
<proteinExistence type="predicted"/>
<dbReference type="PRINTS" id="PR00455">
    <property type="entry name" value="HTHTETR"/>
</dbReference>
<organism evidence="5 6">
    <name type="scientific">Granulicella rosea</name>
    <dbReference type="NCBI Taxonomy" id="474952"/>
    <lineage>
        <taxon>Bacteria</taxon>
        <taxon>Pseudomonadati</taxon>
        <taxon>Acidobacteriota</taxon>
        <taxon>Terriglobia</taxon>
        <taxon>Terriglobales</taxon>
        <taxon>Acidobacteriaceae</taxon>
        <taxon>Granulicella</taxon>
    </lineage>
</organism>
<dbReference type="AlphaFoldDB" id="A0A239CRG5"/>
<dbReference type="Gene3D" id="1.10.357.10">
    <property type="entry name" value="Tetracycline Repressor, domain 2"/>
    <property type="match status" value="1"/>
</dbReference>
<dbReference type="PANTHER" id="PTHR30055">
    <property type="entry name" value="HTH-TYPE TRANSCRIPTIONAL REGULATOR RUTR"/>
    <property type="match status" value="1"/>
</dbReference>
<dbReference type="PROSITE" id="PS50977">
    <property type="entry name" value="HTH_TETR_2"/>
    <property type="match status" value="1"/>
</dbReference>
<keyword evidence="1 2" id="KW-0238">DNA-binding</keyword>
<keyword evidence="6" id="KW-1185">Reference proteome</keyword>
<feature type="region of interest" description="Disordered" evidence="3">
    <location>
        <begin position="1"/>
        <end position="26"/>
    </location>
</feature>
<dbReference type="InterPro" id="IPR041669">
    <property type="entry name" value="TetR_C_15"/>
</dbReference>
<dbReference type="Pfam" id="PF17918">
    <property type="entry name" value="TetR_C_15"/>
    <property type="match status" value="1"/>
</dbReference>
<reference evidence="5 6" key="1">
    <citation type="submission" date="2017-06" db="EMBL/GenBank/DDBJ databases">
        <authorList>
            <person name="Kim H.J."/>
            <person name="Triplett B.A."/>
        </authorList>
    </citation>
    <scope>NUCLEOTIDE SEQUENCE [LARGE SCALE GENOMIC DNA]</scope>
    <source>
        <strain evidence="5 6">DSM 18704</strain>
    </source>
</reference>
<feature type="compositionally biased region" description="Polar residues" evidence="3">
    <location>
        <begin position="1"/>
        <end position="13"/>
    </location>
</feature>
<name>A0A239CRG5_9BACT</name>
<evidence type="ECO:0000313" key="6">
    <source>
        <dbReference type="Proteomes" id="UP000198356"/>
    </source>
</evidence>
<evidence type="ECO:0000256" key="2">
    <source>
        <dbReference type="PROSITE-ProRule" id="PRU00335"/>
    </source>
</evidence>
<protein>
    <submittedName>
        <fullName evidence="5">Transcriptional regulator, TetR family</fullName>
    </submittedName>
</protein>
<dbReference type="InterPro" id="IPR050109">
    <property type="entry name" value="HTH-type_TetR-like_transc_reg"/>
</dbReference>
<dbReference type="Proteomes" id="UP000198356">
    <property type="component" value="Unassembled WGS sequence"/>
</dbReference>
<sequence length="209" mass="23373">MRMSSGLSKSVATPTKRRVPQQDRGERRVAEVLEAASAVIAEVGYEAATMTAIAERAGASIGAVYQYFPNKEAIVRALRHQYADEIEAVWSPLAALDSHITVTELVDRIFNVMVDFMDRRPAYIPLLSAPRTYTRDPAARHRLRALFAALFRERQPALTAEAALRIANVTVQVVKGMNPLYADASTEERREIVREFKLVLLGYLTSRLQ</sequence>
<dbReference type="InterPro" id="IPR009057">
    <property type="entry name" value="Homeodomain-like_sf"/>
</dbReference>
<feature type="domain" description="HTH tetR-type" evidence="4">
    <location>
        <begin position="26"/>
        <end position="86"/>
    </location>
</feature>
<dbReference type="InterPro" id="IPR023772">
    <property type="entry name" value="DNA-bd_HTH_TetR-type_CS"/>
</dbReference>
<evidence type="ECO:0000313" key="5">
    <source>
        <dbReference type="EMBL" id="SNS22529.1"/>
    </source>
</evidence>
<dbReference type="GO" id="GO:0000976">
    <property type="term" value="F:transcription cis-regulatory region binding"/>
    <property type="evidence" value="ECO:0007669"/>
    <property type="project" value="TreeGrafter"/>
</dbReference>
<evidence type="ECO:0000256" key="3">
    <source>
        <dbReference type="SAM" id="MobiDB-lite"/>
    </source>
</evidence>
<feature type="DNA-binding region" description="H-T-H motif" evidence="2">
    <location>
        <begin position="49"/>
        <end position="68"/>
    </location>
</feature>